<dbReference type="Pfam" id="PF00069">
    <property type="entry name" value="Pkinase"/>
    <property type="match status" value="1"/>
</dbReference>
<feature type="repeat" description="ANK" evidence="4">
    <location>
        <begin position="495"/>
        <end position="527"/>
    </location>
</feature>
<evidence type="ECO:0000256" key="3">
    <source>
        <dbReference type="ARBA" id="ARBA00023043"/>
    </source>
</evidence>
<evidence type="ECO:0000256" key="2">
    <source>
        <dbReference type="ARBA" id="ARBA00022737"/>
    </source>
</evidence>
<dbReference type="PROSITE" id="PS50088">
    <property type="entry name" value="ANK_REPEAT"/>
    <property type="match status" value="6"/>
</dbReference>
<dbReference type="AlphaFoldDB" id="A0A2J5I3W9"/>
<reference evidence="7" key="1">
    <citation type="submission" date="2017-12" db="EMBL/GenBank/DDBJ databases">
        <authorList>
            <consortium name="DOE Joint Genome Institute"/>
            <person name="Mondo S.J."/>
            <person name="Kjaerbolling I."/>
            <person name="Vesth T.C."/>
            <person name="Frisvad J.C."/>
            <person name="Nybo J.L."/>
            <person name="Theobald S."/>
            <person name="Kuo A."/>
            <person name="Bowyer P."/>
            <person name="Matsuda Y."/>
            <person name="Lyhne E.K."/>
            <person name="Kogle M.E."/>
            <person name="Clum A."/>
            <person name="Lipzen A."/>
            <person name="Salamov A."/>
            <person name="Ngan C.Y."/>
            <person name="Daum C."/>
            <person name="Chiniquy J."/>
            <person name="Barry K."/>
            <person name="LaButti K."/>
            <person name="Haridas S."/>
            <person name="Simmons B.A."/>
            <person name="Magnuson J.K."/>
            <person name="Mortensen U.H."/>
            <person name="Larsen T.O."/>
            <person name="Grigoriev I.V."/>
            <person name="Baker S.E."/>
            <person name="Andersen M.R."/>
            <person name="Nordberg H.P."/>
            <person name="Cantor M.N."/>
            <person name="Hua S.X."/>
        </authorList>
    </citation>
    <scope>NUCLEOTIDE SEQUENCE [LARGE SCALE GENOMIC DNA]</scope>
    <source>
        <strain evidence="7">IBT 19404</strain>
    </source>
</reference>
<dbReference type="EMBL" id="KZ559511">
    <property type="protein sequence ID" value="PLN84456.1"/>
    <property type="molecule type" value="Genomic_DNA"/>
</dbReference>
<evidence type="ECO:0000313" key="7">
    <source>
        <dbReference type="Proteomes" id="UP000235023"/>
    </source>
</evidence>
<dbReference type="OrthoDB" id="10252171at2759"/>
<dbReference type="PROSITE" id="PS50297">
    <property type="entry name" value="ANK_REP_REGION"/>
    <property type="match status" value="5"/>
</dbReference>
<dbReference type="GO" id="GO:0005524">
    <property type="term" value="F:ATP binding"/>
    <property type="evidence" value="ECO:0007669"/>
    <property type="project" value="InterPro"/>
</dbReference>
<proteinExistence type="predicted"/>
<evidence type="ECO:0000256" key="4">
    <source>
        <dbReference type="PROSITE-ProRule" id="PRU00023"/>
    </source>
</evidence>
<dbReference type="PRINTS" id="PR01415">
    <property type="entry name" value="ANKYRIN"/>
</dbReference>
<dbReference type="Gene3D" id="1.10.510.10">
    <property type="entry name" value="Transferase(Phosphotransferase) domain 1"/>
    <property type="match status" value="1"/>
</dbReference>
<keyword evidence="7" id="KW-1185">Reference proteome</keyword>
<dbReference type="InterPro" id="IPR002110">
    <property type="entry name" value="Ankyrin_rpt"/>
</dbReference>
<dbReference type="SUPFAM" id="SSF56112">
    <property type="entry name" value="Protein kinase-like (PK-like)"/>
    <property type="match status" value="1"/>
</dbReference>
<dbReference type="EC" id="2.3.1.225" evidence="1"/>
<feature type="repeat" description="ANK" evidence="4">
    <location>
        <begin position="563"/>
        <end position="588"/>
    </location>
</feature>
<dbReference type="SMART" id="SM00220">
    <property type="entry name" value="S_TKc"/>
    <property type="match status" value="1"/>
</dbReference>
<dbReference type="Pfam" id="PF00023">
    <property type="entry name" value="Ank"/>
    <property type="match status" value="1"/>
</dbReference>
<dbReference type="InterPro" id="IPR008271">
    <property type="entry name" value="Ser/Thr_kinase_AS"/>
</dbReference>
<sequence>MAEDDNIDSLKLRISVTHDGSLLEAQNDKKFRWTRERSLAHFPAENVALYKSPQGGFRVVKQIRCQNEETDYRGELRIMMRILKGVEAQHKELFVDLVGWFSSDRYIHFVLEYCQYGDISQHPTPMLEIEAWCVCNQLIGGLSNLHRLGIIHRDIKPQNVLVSDINPIRVKIADFGISKLAHKDNAQLPTQPTTKIGTPGYMAPERLGLIKISGSSHTCALDIWSLGCLIHYLLTDKVPFIEQGRRIHNPYKPLEEYSNGGSFPDDCLIKNRVSLSGRSFLQRLLAPFPKDRPLATEHLILDWELPPISASRTFPPLEPPTPFQLPTSSSVNTLDSQEQLAIEDFMKRLELNDPSSELWHFMKSDNVGRLDRRRLHLLLSSDASPEIYFQGYTALHIAAEQGSAESVEELLRHCNDPNIRTQPHQEALIHLATMQADYGLFERKLQLLLDNGADIDARNLEGDTALHLAIRRMQTVDASKLLLQKGASTEARGRHKRTPIHYAIYLEREEIADLLLEGGANPNCEDEDGVTPLHTAVKSNRISTSFVERLIENVFDINKEDKNRHTPLFEAAVHGRVDFMRILVDNGARCCPHSARLEARISQAHQRPLFNIRIPWLF</sequence>
<dbReference type="PROSITE" id="PS00108">
    <property type="entry name" value="PROTEIN_KINASE_ST"/>
    <property type="match status" value="1"/>
</dbReference>
<keyword evidence="6" id="KW-0808">Transferase</keyword>
<keyword evidence="2" id="KW-0677">Repeat</keyword>
<feature type="repeat" description="ANK" evidence="4">
    <location>
        <begin position="390"/>
        <end position="422"/>
    </location>
</feature>
<dbReference type="PANTHER" id="PTHR24161:SF85">
    <property type="entry name" value="PALMITOYLTRANSFERASE HIP14"/>
    <property type="match status" value="1"/>
</dbReference>
<dbReference type="InterPro" id="IPR036770">
    <property type="entry name" value="Ankyrin_rpt-contain_sf"/>
</dbReference>
<evidence type="ECO:0000259" key="5">
    <source>
        <dbReference type="PROSITE" id="PS50011"/>
    </source>
</evidence>
<feature type="repeat" description="ANK" evidence="4">
    <location>
        <begin position="461"/>
        <end position="494"/>
    </location>
</feature>
<accession>A0A2J5I3W9</accession>
<name>A0A2J5I3W9_9EURO</name>
<keyword evidence="6" id="KW-0418">Kinase</keyword>
<dbReference type="InterPro" id="IPR000719">
    <property type="entry name" value="Prot_kinase_dom"/>
</dbReference>
<dbReference type="GO" id="GO:0019706">
    <property type="term" value="F:protein-cysteine S-palmitoyltransferase activity"/>
    <property type="evidence" value="ECO:0007669"/>
    <property type="project" value="UniProtKB-EC"/>
</dbReference>
<dbReference type="Proteomes" id="UP000235023">
    <property type="component" value="Unassembled WGS sequence"/>
</dbReference>
<gene>
    <name evidence="6" type="ORF">BDW42DRAFT_183594</name>
</gene>
<feature type="repeat" description="ANK" evidence="4">
    <location>
        <begin position="528"/>
        <end position="562"/>
    </location>
</feature>
<dbReference type="Gene3D" id="1.25.40.20">
    <property type="entry name" value="Ankyrin repeat-containing domain"/>
    <property type="match status" value="1"/>
</dbReference>
<protein>
    <recommendedName>
        <fullName evidence="1">protein S-acyltransferase</fullName>
        <ecNumber evidence="1">2.3.1.225</ecNumber>
    </recommendedName>
</protein>
<dbReference type="SUPFAM" id="SSF48403">
    <property type="entry name" value="Ankyrin repeat"/>
    <property type="match status" value="1"/>
</dbReference>
<evidence type="ECO:0000256" key="1">
    <source>
        <dbReference type="ARBA" id="ARBA00012210"/>
    </source>
</evidence>
<dbReference type="PANTHER" id="PTHR24161">
    <property type="entry name" value="ANK_REP_REGION DOMAIN-CONTAINING PROTEIN-RELATED"/>
    <property type="match status" value="1"/>
</dbReference>
<dbReference type="Pfam" id="PF12796">
    <property type="entry name" value="Ank_2"/>
    <property type="match status" value="1"/>
</dbReference>
<dbReference type="SMART" id="SM00248">
    <property type="entry name" value="ANK"/>
    <property type="match status" value="6"/>
</dbReference>
<dbReference type="InterPro" id="IPR011009">
    <property type="entry name" value="Kinase-like_dom_sf"/>
</dbReference>
<dbReference type="PROSITE" id="PS50011">
    <property type="entry name" value="PROTEIN_KINASE_DOM"/>
    <property type="match status" value="1"/>
</dbReference>
<feature type="repeat" description="ANK" evidence="4">
    <location>
        <begin position="424"/>
        <end position="460"/>
    </location>
</feature>
<keyword evidence="3 4" id="KW-0040">ANK repeat</keyword>
<dbReference type="GO" id="GO:0004672">
    <property type="term" value="F:protein kinase activity"/>
    <property type="evidence" value="ECO:0007669"/>
    <property type="project" value="InterPro"/>
</dbReference>
<feature type="domain" description="Protein kinase" evidence="5">
    <location>
        <begin position="31"/>
        <end position="308"/>
    </location>
</feature>
<evidence type="ECO:0000313" key="6">
    <source>
        <dbReference type="EMBL" id="PLN84456.1"/>
    </source>
</evidence>
<organism evidence="6 7">
    <name type="scientific">Aspergillus taichungensis</name>
    <dbReference type="NCBI Taxonomy" id="482145"/>
    <lineage>
        <taxon>Eukaryota</taxon>
        <taxon>Fungi</taxon>
        <taxon>Dikarya</taxon>
        <taxon>Ascomycota</taxon>
        <taxon>Pezizomycotina</taxon>
        <taxon>Eurotiomycetes</taxon>
        <taxon>Eurotiomycetidae</taxon>
        <taxon>Eurotiales</taxon>
        <taxon>Aspergillaceae</taxon>
        <taxon>Aspergillus</taxon>
        <taxon>Aspergillus subgen. Circumdati</taxon>
    </lineage>
</organism>